<sequence>LTEVVRKRPYTVVLFDEIEKAHPKILNILLEVMDDACLTDGQGRVVDFSNTVIILTSNIGQDKILQYTTELPTTKPSLGEVTESGRLPDFVREQVLAELKISLRPELLNRLDDIIIFDRLSRTNLRHIVEHQVKLIEKRIKDKDISIELDHKAVDYVLTESYDPLYGARPIKRFLEKHLVTELSRQLIRNKLPEHSTVYLTHVDGSREDFEFEIVMKPNADQLSNAADVTKDLYNVRSTRPKRKGSNFEGDMDIEEDGIDDVDGI</sequence>
<gene>
    <name evidence="1" type="ORF">EV182_000700</name>
</gene>
<evidence type="ECO:0000313" key="2">
    <source>
        <dbReference type="Proteomes" id="UP001145114"/>
    </source>
</evidence>
<protein>
    <submittedName>
        <fullName evidence="1">Uncharacterized protein</fullName>
    </submittedName>
</protein>
<dbReference type="Proteomes" id="UP001145114">
    <property type="component" value="Unassembled WGS sequence"/>
</dbReference>
<reference evidence="1" key="1">
    <citation type="submission" date="2022-06" db="EMBL/GenBank/DDBJ databases">
        <title>Phylogenomic reconstructions and comparative analyses of Kickxellomycotina fungi.</title>
        <authorList>
            <person name="Reynolds N.K."/>
            <person name="Stajich J.E."/>
            <person name="Barry K."/>
            <person name="Grigoriev I.V."/>
            <person name="Crous P."/>
            <person name="Smith M.E."/>
        </authorList>
    </citation>
    <scope>NUCLEOTIDE SEQUENCE</scope>
    <source>
        <strain evidence="1">RSA 2271</strain>
    </source>
</reference>
<dbReference type="EMBL" id="JAMZIH010005191">
    <property type="protein sequence ID" value="KAJ1675731.1"/>
    <property type="molecule type" value="Genomic_DNA"/>
</dbReference>
<proteinExistence type="predicted"/>
<evidence type="ECO:0000313" key="1">
    <source>
        <dbReference type="EMBL" id="KAJ1675731.1"/>
    </source>
</evidence>
<feature type="non-terminal residue" evidence="1">
    <location>
        <position position="1"/>
    </location>
</feature>
<organism evidence="1 2">
    <name type="scientific">Spiromyces aspiralis</name>
    <dbReference type="NCBI Taxonomy" id="68401"/>
    <lineage>
        <taxon>Eukaryota</taxon>
        <taxon>Fungi</taxon>
        <taxon>Fungi incertae sedis</taxon>
        <taxon>Zoopagomycota</taxon>
        <taxon>Kickxellomycotina</taxon>
        <taxon>Kickxellomycetes</taxon>
        <taxon>Kickxellales</taxon>
        <taxon>Kickxellaceae</taxon>
        <taxon>Spiromyces</taxon>
    </lineage>
</organism>
<comment type="caution">
    <text evidence="1">The sequence shown here is derived from an EMBL/GenBank/DDBJ whole genome shotgun (WGS) entry which is preliminary data.</text>
</comment>
<keyword evidence="2" id="KW-1185">Reference proteome</keyword>
<name>A0ACC1HK66_9FUNG</name>
<accession>A0ACC1HK66</accession>